<keyword evidence="4" id="KW-1185">Reference proteome</keyword>
<organism evidence="3 4">
    <name type="scientific">Hamadaea flava</name>
    <dbReference type="NCBI Taxonomy" id="1742688"/>
    <lineage>
        <taxon>Bacteria</taxon>
        <taxon>Bacillati</taxon>
        <taxon>Actinomycetota</taxon>
        <taxon>Actinomycetes</taxon>
        <taxon>Micromonosporales</taxon>
        <taxon>Micromonosporaceae</taxon>
        <taxon>Hamadaea</taxon>
    </lineage>
</organism>
<dbReference type="Proteomes" id="UP001595816">
    <property type="component" value="Unassembled WGS sequence"/>
</dbReference>
<feature type="domain" description="AB hydrolase-1" evidence="2">
    <location>
        <begin position="89"/>
        <end position="218"/>
    </location>
</feature>
<feature type="chain" id="PRO_5045888282" evidence="1">
    <location>
        <begin position="20"/>
        <end position="256"/>
    </location>
</feature>
<feature type="signal peptide" evidence="1">
    <location>
        <begin position="1"/>
        <end position="19"/>
    </location>
</feature>
<dbReference type="InterPro" id="IPR000073">
    <property type="entry name" value="AB_hydrolase_1"/>
</dbReference>
<dbReference type="GO" id="GO:0016787">
    <property type="term" value="F:hydrolase activity"/>
    <property type="evidence" value="ECO:0007669"/>
    <property type="project" value="UniProtKB-KW"/>
</dbReference>
<protein>
    <submittedName>
        <fullName evidence="3">Alpha/beta fold hydrolase</fullName>
    </submittedName>
</protein>
<name>A0ABV8LP13_9ACTN</name>
<keyword evidence="1" id="KW-0732">Signal</keyword>
<dbReference type="PROSITE" id="PS51257">
    <property type="entry name" value="PROKAR_LIPOPROTEIN"/>
    <property type="match status" value="1"/>
</dbReference>
<proteinExistence type="predicted"/>
<dbReference type="Pfam" id="PF12697">
    <property type="entry name" value="Abhydrolase_6"/>
    <property type="match status" value="1"/>
</dbReference>
<evidence type="ECO:0000313" key="3">
    <source>
        <dbReference type="EMBL" id="MFC4132752.1"/>
    </source>
</evidence>
<comment type="caution">
    <text evidence="3">The sequence shown here is derived from an EMBL/GenBank/DDBJ whole genome shotgun (WGS) entry which is preliminary data.</text>
</comment>
<dbReference type="RefSeq" id="WP_253752682.1">
    <property type="nucleotide sequence ID" value="NZ_JAMZDZ010000001.1"/>
</dbReference>
<sequence length="256" mass="25470">MKLTKVFSCAALLSVLAAAACGGGAKPAAEPSGPRAGANCEEAAAAGRAVHFGAEESADLYGLVFGEGSTGIVIAHMNGGDVCQGMPYAKELAGRGYRAMVFDFAGFGASPASAAVPQARQVVAAAAFLRKDGAADIVLIGGSMGATASVAAAPQLTPPPKAVVSLSAPTTFAADDALAGAGKLASPVFYSAGEYESTFADAAKQLYDATPKSVPRTLLLGEASANHGLWLSDPTVGVQPLRAKIAEFLTVNAPAA</sequence>
<gene>
    <name evidence="3" type="ORF">ACFOZ4_19260</name>
</gene>
<dbReference type="InterPro" id="IPR029058">
    <property type="entry name" value="AB_hydrolase_fold"/>
</dbReference>
<dbReference type="EMBL" id="JBHSAY010000009">
    <property type="protein sequence ID" value="MFC4132752.1"/>
    <property type="molecule type" value="Genomic_DNA"/>
</dbReference>
<evidence type="ECO:0000313" key="4">
    <source>
        <dbReference type="Proteomes" id="UP001595816"/>
    </source>
</evidence>
<dbReference type="SUPFAM" id="SSF53474">
    <property type="entry name" value="alpha/beta-Hydrolases"/>
    <property type="match status" value="1"/>
</dbReference>
<evidence type="ECO:0000256" key="1">
    <source>
        <dbReference type="SAM" id="SignalP"/>
    </source>
</evidence>
<keyword evidence="3" id="KW-0378">Hydrolase</keyword>
<accession>A0ABV8LP13</accession>
<dbReference type="Gene3D" id="3.40.50.1820">
    <property type="entry name" value="alpha/beta hydrolase"/>
    <property type="match status" value="1"/>
</dbReference>
<reference evidence="4" key="1">
    <citation type="journal article" date="2019" name="Int. J. Syst. Evol. Microbiol.">
        <title>The Global Catalogue of Microorganisms (GCM) 10K type strain sequencing project: providing services to taxonomists for standard genome sequencing and annotation.</title>
        <authorList>
            <consortium name="The Broad Institute Genomics Platform"/>
            <consortium name="The Broad Institute Genome Sequencing Center for Infectious Disease"/>
            <person name="Wu L."/>
            <person name="Ma J."/>
        </authorList>
    </citation>
    <scope>NUCLEOTIDE SEQUENCE [LARGE SCALE GENOMIC DNA]</scope>
    <source>
        <strain evidence="4">CGMCC 4.7289</strain>
    </source>
</reference>
<evidence type="ECO:0000259" key="2">
    <source>
        <dbReference type="Pfam" id="PF12697"/>
    </source>
</evidence>